<dbReference type="InterPro" id="IPR036866">
    <property type="entry name" value="RibonucZ/Hydroxyglut_hydro"/>
</dbReference>
<proteinExistence type="predicted"/>
<dbReference type="AlphaFoldDB" id="A0A9E8RWB4"/>
<protein>
    <submittedName>
        <fullName evidence="2">MBL fold metallo-hydrolase</fullName>
    </submittedName>
</protein>
<dbReference type="SMART" id="SM00849">
    <property type="entry name" value="Lactamase_B"/>
    <property type="match status" value="1"/>
</dbReference>
<sequence length="320" mass="36156">MAEWIGDVSKITLPTPFPVGDVNVYLVKGDTLTLIDAGVKTKQAWDTFIRELQTLHLQPSDIEQIVLTHHHPDHIGFLDDLSNVPILGHQNGNRWLIRDADFLANNRSFYETMFSELSIPKKMEKVIERTESILEFGGKRALTAFLEDGMEVPGLSGWYVIETLGHAQSHISLYNENDRLLIGGDHLLATISSNPILEPPIVPGTARPKPQLQYNESLKKVTEYPIQTVYTGHGPEIHFVNELVTERLSRQHERAMKVKQMLVEQPLTGFEICQRLFPKAWVSELNLTISETVGQLDYLRSLGEIVQVIDGEGKIRYTVA</sequence>
<organism evidence="2 3">
    <name type="scientific">Fervidibacillus albus</name>
    <dbReference type="NCBI Taxonomy" id="2980026"/>
    <lineage>
        <taxon>Bacteria</taxon>
        <taxon>Bacillati</taxon>
        <taxon>Bacillota</taxon>
        <taxon>Bacilli</taxon>
        <taxon>Bacillales</taxon>
        <taxon>Bacillaceae</taxon>
        <taxon>Fervidibacillus</taxon>
    </lineage>
</organism>
<dbReference type="InterPro" id="IPR001279">
    <property type="entry name" value="Metallo-B-lactamas"/>
</dbReference>
<dbReference type="Pfam" id="PF00753">
    <property type="entry name" value="Lactamase_B"/>
    <property type="match status" value="1"/>
</dbReference>
<dbReference type="EMBL" id="CP106878">
    <property type="protein sequence ID" value="WAA10486.1"/>
    <property type="molecule type" value="Genomic_DNA"/>
</dbReference>
<reference evidence="2" key="1">
    <citation type="submission" date="2022-09" db="EMBL/GenBank/DDBJ databases">
        <title>Complete Genomes of Fervidibacillus albus and Fervidibacillus halotolerans isolated from tidal flat sediments.</title>
        <authorList>
            <person name="Kwon K.K."/>
            <person name="Yang S.-H."/>
            <person name="Park M.J."/>
            <person name="Oh H.-M."/>
        </authorList>
    </citation>
    <scope>NUCLEOTIDE SEQUENCE</scope>
    <source>
        <strain evidence="2">MEBiC13591</strain>
    </source>
</reference>
<dbReference type="SUPFAM" id="SSF56281">
    <property type="entry name" value="Metallo-hydrolase/oxidoreductase"/>
    <property type="match status" value="1"/>
</dbReference>
<dbReference type="RefSeq" id="WP_275418277.1">
    <property type="nucleotide sequence ID" value="NZ_CP106878.1"/>
</dbReference>
<keyword evidence="3" id="KW-1185">Reference proteome</keyword>
<feature type="domain" description="Metallo-beta-lactamase" evidence="1">
    <location>
        <begin position="21"/>
        <end position="233"/>
    </location>
</feature>
<dbReference type="Proteomes" id="UP001164718">
    <property type="component" value="Chromosome"/>
</dbReference>
<dbReference type="InterPro" id="IPR050855">
    <property type="entry name" value="NDM-1-like"/>
</dbReference>
<accession>A0A9E8RWB4</accession>
<dbReference type="KEGG" id="faf:OE104_03940"/>
<dbReference type="Gene3D" id="3.60.15.10">
    <property type="entry name" value="Ribonuclease Z/Hydroxyacylglutathione hydrolase-like"/>
    <property type="match status" value="1"/>
</dbReference>
<name>A0A9E8RWB4_9BACI</name>
<evidence type="ECO:0000313" key="3">
    <source>
        <dbReference type="Proteomes" id="UP001164718"/>
    </source>
</evidence>
<evidence type="ECO:0000313" key="2">
    <source>
        <dbReference type="EMBL" id="WAA10486.1"/>
    </source>
</evidence>
<dbReference type="PANTHER" id="PTHR42951">
    <property type="entry name" value="METALLO-BETA-LACTAMASE DOMAIN-CONTAINING"/>
    <property type="match status" value="1"/>
</dbReference>
<gene>
    <name evidence="2" type="ORF">OE104_03940</name>
</gene>
<evidence type="ECO:0000259" key="1">
    <source>
        <dbReference type="SMART" id="SM00849"/>
    </source>
</evidence>
<dbReference type="PANTHER" id="PTHR42951:SF21">
    <property type="entry name" value="METALLO-HYDROLASE YQJP-RELATED"/>
    <property type="match status" value="1"/>
</dbReference>